<dbReference type="Proteomes" id="UP000475214">
    <property type="component" value="Unassembled WGS sequence"/>
</dbReference>
<comment type="caution">
    <text evidence="2">The sequence shown here is derived from an EMBL/GenBank/DDBJ whole genome shotgun (WGS) entry which is preliminary data.</text>
</comment>
<dbReference type="EMBL" id="JAAGOA010000010">
    <property type="protein sequence ID" value="NEE01602.1"/>
    <property type="molecule type" value="Genomic_DNA"/>
</dbReference>
<evidence type="ECO:0000313" key="2">
    <source>
        <dbReference type="EMBL" id="NEE01602.1"/>
    </source>
</evidence>
<feature type="signal peptide" evidence="1">
    <location>
        <begin position="1"/>
        <end position="21"/>
    </location>
</feature>
<evidence type="ECO:0000256" key="1">
    <source>
        <dbReference type="SAM" id="SignalP"/>
    </source>
</evidence>
<accession>A0A6L9SAK5</accession>
<reference evidence="2 3" key="1">
    <citation type="submission" date="2020-02" db="EMBL/GenBank/DDBJ databases">
        <authorList>
            <person name="Li X.-J."/>
            <person name="Han X.-M."/>
        </authorList>
    </citation>
    <scope>NUCLEOTIDE SEQUENCE [LARGE SCALE GENOMIC DNA]</scope>
    <source>
        <strain evidence="2 3">CCTCC AB 2017055</strain>
    </source>
</reference>
<name>A0A6L9SAK5_9ACTN</name>
<dbReference type="AlphaFoldDB" id="A0A6L9SAK5"/>
<dbReference type="RefSeq" id="WP_163739398.1">
    <property type="nucleotide sequence ID" value="NZ_JAAGOA010000010.1"/>
</dbReference>
<proteinExistence type="predicted"/>
<evidence type="ECO:0000313" key="3">
    <source>
        <dbReference type="Proteomes" id="UP000475214"/>
    </source>
</evidence>
<organism evidence="2 3">
    <name type="scientific">Phytoactinopolyspora halotolerans</name>
    <dbReference type="NCBI Taxonomy" id="1981512"/>
    <lineage>
        <taxon>Bacteria</taxon>
        <taxon>Bacillati</taxon>
        <taxon>Actinomycetota</taxon>
        <taxon>Actinomycetes</taxon>
        <taxon>Jiangellales</taxon>
        <taxon>Jiangellaceae</taxon>
        <taxon>Phytoactinopolyspora</taxon>
    </lineage>
</organism>
<feature type="chain" id="PRO_5027063637" evidence="1">
    <location>
        <begin position="22"/>
        <end position="298"/>
    </location>
</feature>
<sequence>MRTIVGTATLTAALLTLAACGDDDSATISPEDCDGPPQVTVTDAGSEPRDVMEMSPTAGDTVALDMQMEMSSEVRVDGDSMPSGSVPVMTIGMETTVDEVTDDEIRMSFVYDRVDAGDDAATAGLFEPMVGMSGTLTTTRNGAFIDGEVDADGLDPVMSEAVGQFEQMLADMTVPFPTEPVGAGAEWDMVSSVETSGLTLCNTATYHLVEFDGDAYELDVEVSQQALPGTLDEGGVTAELAEFEASGTGNHRGNLSFPLAVSGSSNVTTEMEMKLEQDGTEHTQEMTMSITTEIAPRE</sequence>
<keyword evidence="1" id="KW-0732">Signal</keyword>
<dbReference type="PROSITE" id="PS51257">
    <property type="entry name" value="PROKAR_LIPOPROTEIN"/>
    <property type="match status" value="1"/>
</dbReference>
<gene>
    <name evidence="2" type="ORF">G1H10_15625</name>
</gene>
<keyword evidence="3" id="KW-1185">Reference proteome</keyword>
<protein>
    <submittedName>
        <fullName evidence="2">Uncharacterized protein</fullName>
    </submittedName>
</protein>